<accession>A0A3A8AM01</accession>
<feature type="region of interest" description="Disordered" evidence="12">
    <location>
        <begin position="1"/>
        <end position="69"/>
    </location>
</feature>
<evidence type="ECO:0000256" key="1">
    <source>
        <dbReference type="ARBA" id="ARBA00006583"/>
    </source>
</evidence>
<dbReference type="InterPro" id="IPR020591">
    <property type="entry name" value="Chromosome_initiator_DnaA-like"/>
</dbReference>
<feature type="domain" description="AAA+ ATPase" evidence="13">
    <location>
        <begin position="237"/>
        <end position="364"/>
    </location>
</feature>
<comment type="subunit">
    <text evidence="8">Oligomerizes as a right-handed, spiral filament on DNA at oriC.</text>
</comment>
<evidence type="ECO:0000259" key="13">
    <source>
        <dbReference type="SMART" id="SM00382"/>
    </source>
</evidence>
<dbReference type="GO" id="GO:0006275">
    <property type="term" value="P:regulation of DNA replication"/>
    <property type="evidence" value="ECO:0007669"/>
    <property type="project" value="UniProtKB-UniRule"/>
</dbReference>
<comment type="caution">
    <text evidence="15">The sequence shown here is derived from an EMBL/GenBank/DDBJ whole genome shotgun (WGS) entry which is preliminary data.</text>
</comment>
<evidence type="ECO:0000256" key="5">
    <source>
        <dbReference type="ARBA" id="ARBA00022840"/>
    </source>
</evidence>
<dbReference type="Pfam" id="PF08299">
    <property type="entry name" value="Bac_DnaA_C"/>
    <property type="match status" value="1"/>
</dbReference>
<protein>
    <recommendedName>
        <fullName evidence="8 9">Chromosomal replication initiator protein DnaA</fullName>
    </recommendedName>
</protein>
<dbReference type="InterPro" id="IPR027417">
    <property type="entry name" value="P-loop_NTPase"/>
</dbReference>
<evidence type="ECO:0000259" key="14">
    <source>
        <dbReference type="SMART" id="SM00760"/>
    </source>
</evidence>
<reference evidence="15 16" key="1">
    <citation type="journal article" date="2018" name="Int. J. Syst. Bacteriol.">
        <title>Oceaniradius stylonemae gen. nov., sp. nov., isolated from a red alga, Stylonema cornu-cervi.</title>
        <authorList>
            <person name="Jeong S."/>
        </authorList>
    </citation>
    <scope>NUCLEOTIDE SEQUENCE [LARGE SCALE GENOMIC DNA]</scope>
    <source>
        <strain evidence="15 16">StC1</strain>
    </source>
</reference>
<dbReference type="InterPro" id="IPR013159">
    <property type="entry name" value="DnaA_C"/>
</dbReference>
<dbReference type="GO" id="GO:0005524">
    <property type="term" value="F:ATP binding"/>
    <property type="evidence" value="ECO:0007669"/>
    <property type="project" value="UniProtKB-UniRule"/>
</dbReference>
<dbReference type="Proteomes" id="UP000246132">
    <property type="component" value="Unassembled WGS sequence"/>
</dbReference>
<evidence type="ECO:0000256" key="6">
    <source>
        <dbReference type="ARBA" id="ARBA00023121"/>
    </source>
</evidence>
<comment type="subcellular location">
    <subcellularLocation>
        <location evidence="8">Cytoplasm</location>
    </subcellularLocation>
</comment>
<name>A0A3A8AM01_9HYPH</name>
<dbReference type="Gene3D" id="3.30.300.180">
    <property type="match status" value="1"/>
</dbReference>
<dbReference type="InterPro" id="IPR010921">
    <property type="entry name" value="Trp_repressor/repl_initiator"/>
</dbReference>
<proteinExistence type="inferred from homology"/>
<comment type="function">
    <text evidence="8 10">Plays an essential role in the initiation and regulation of chromosomal replication. ATP-DnaA binds to the origin of replication (oriC) to initiate formation of the DNA replication initiation complex once per cell cycle. Binds the DnaA box (a 9 base pair repeat at the origin) and separates the double-stranded (ds)DNA. Forms a right-handed helical filament on oriC DNA; dsDNA binds to the exterior of the filament while single-stranded (ss)DNA is stabiized in the filament's interior. The ATP-DnaA-oriC complex binds and stabilizes one strand of the AT-rich DNA unwinding element (DUE), permitting loading of DNA polymerase. After initiation quickly degrades to an ADP-DnaA complex that is not apt for DNA replication. Binds acidic phospholipids.</text>
</comment>
<keyword evidence="3 8" id="KW-0235">DNA replication</keyword>
<keyword evidence="4 8" id="KW-0547">Nucleotide-binding</keyword>
<dbReference type="Pfam" id="PF00308">
    <property type="entry name" value="Bac_DnaA"/>
    <property type="match status" value="1"/>
</dbReference>
<feature type="region of interest" description="Domain I, interacts with DnaA modulators" evidence="8">
    <location>
        <begin position="1"/>
        <end position="158"/>
    </location>
</feature>
<dbReference type="InterPro" id="IPR018312">
    <property type="entry name" value="Chromosome_initiator_DnaA_CS"/>
</dbReference>
<dbReference type="OrthoDB" id="9807019at2"/>
<dbReference type="CDD" id="cd00009">
    <property type="entry name" value="AAA"/>
    <property type="match status" value="1"/>
</dbReference>
<feature type="compositionally biased region" description="Polar residues" evidence="12">
    <location>
        <begin position="32"/>
        <end position="45"/>
    </location>
</feature>
<dbReference type="SMART" id="SM00382">
    <property type="entry name" value="AAA"/>
    <property type="match status" value="1"/>
</dbReference>
<evidence type="ECO:0000256" key="11">
    <source>
        <dbReference type="RuleBase" id="RU004227"/>
    </source>
</evidence>
<evidence type="ECO:0000256" key="3">
    <source>
        <dbReference type="ARBA" id="ARBA00022705"/>
    </source>
</evidence>
<feature type="domain" description="Chromosomal replication initiator DnaA C-terminal" evidence="14">
    <location>
        <begin position="452"/>
        <end position="521"/>
    </location>
</feature>
<evidence type="ECO:0000256" key="12">
    <source>
        <dbReference type="SAM" id="MobiDB-lite"/>
    </source>
</evidence>
<sequence length="544" mass="60715">MRGEASRVAQSTTQPAPLFHTSERDPFPDRQPGQQPVAQSRNGSEIVSKKKSEEGGRAGQPTGDGRTTFDKVCQQLRAKLGGEVYQSWFKRLKLEDASGPVIQLSVPTPFLRNWINNHYLDTILDFWREADGNALKIDVVVRSATRGAAVSERAGQVADAARASAERAKANAMAKSDRTPAAAAARQGVAETGRNGEMLGSPVDSRYTFDSFVEGPSNRVCLAAARAAVEQGPNAARFNPLFFHSNVGLGKTHLLQAIANAAKAKDPTKRVVYLTAEYFMWRFASAIRDQSALRLKETLHEIDLLVIDDMQFLQGEKIQSEFCHLINTLLDSARQVVVAGDRPPSELESLDPRVRSRLHGGVALEIQAPDYDMRLSMLQRRLEEARRDDTSLDISEQVLAHVAQTVCSSFRELEGAFNQLVFRHSFEPDIALDRVDDILGHLVRIDDDKKIRIEDIQKTVANHYNVARGEMLSNRRTRSVVRPRQIAMYLSKTMTPRSLPEIGRRFGGKDHTTVLHAVRKVESLIKDDPKLAKEIELLRRLIKE</sequence>
<dbReference type="InterPro" id="IPR013317">
    <property type="entry name" value="DnaA_dom"/>
</dbReference>
<evidence type="ECO:0000256" key="8">
    <source>
        <dbReference type="HAMAP-Rule" id="MF_00377"/>
    </source>
</evidence>
<dbReference type="NCBIfam" id="TIGR00362">
    <property type="entry name" value="DnaA"/>
    <property type="match status" value="1"/>
</dbReference>
<dbReference type="GO" id="GO:0005737">
    <property type="term" value="C:cytoplasm"/>
    <property type="evidence" value="ECO:0007669"/>
    <property type="project" value="UniProtKB-SubCell"/>
</dbReference>
<organism evidence="15 16">
    <name type="scientific">Oceaniradius stylonematis</name>
    <dbReference type="NCBI Taxonomy" id="2184161"/>
    <lineage>
        <taxon>Bacteria</taxon>
        <taxon>Pseudomonadati</taxon>
        <taxon>Pseudomonadota</taxon>
        <taxon>Alphaproteobacteria</taxon>
        <taxon>Hyphomicrobiales</taxon>
        <taxon>Ahrensiaceae</taxon>
        <taxon>Oceaniradius</taxon>
    </lineage>
</organism>
<keyword evidence="6 8" id="KW-0446">Lipid-binding</keyword>
<dbReference type="PANTHER" id="PTHR30050:SF2">
    <property type="entry name" value="CHROMOSOMAL REPLICATION INITIATOR PROTEIN DNAA"/>
    <property type="match status" value="1"/>
</dbReference>
<dbReference type="GO" id="GO:0003688">
    <property type="term" value="F:DNA replication origin binding"/>
    <property type="evidence" value="ECO:0007669"/>
    <property type="project" value="UniProtKB-UniRule"/>
</dbReference>
<evidence type="ECO:0000256" key="7">
    <source>
        <dbReference type="ARBA" id="ARBA00023125"/>
    </source>
</evidence>
<keyword evidence="2 8" id="KW-0963">Cytoplasm</keyword>
<dbReference type="HAMAP" id="MF_00377">
    <property type="entry name" value="DnaA_bact"/>
    <property type="match status" value="1"/>
</dbReference>
<dbReference type="CDD" id="cd06571">
    <property type="entry name" value="Bac_DnaA_C"/>
    <property type="match status" value="1"/>
</dbReference>
<dbReference type="PROSITE" id="PS01008">
    <property type="entry name" value="DNAA"/>
    <property type="match status" value="1"/>
</dbReference>
<evidence type="ECO:0000256" key="9">
    <source>
        <dbReference type="NCBIfam" id="TIGR00362"/>
    </source>
</evidence>
<feature type="binding site" evidence="8">
    <location>
        <position position="252"/>
    </location>
    <ligand>
        <name>ATP</name>
        <dbReference type="ChEBI" id="CHEBI:30616"/>
    </ligand>
</feature>
<evidence type="ECO:0000256" key="2">
    <source>
        <dbReference type="ARBA" id="ARBA00022490"/>
    </source>
</evidence>
<dbReference type="EMBL" id="QFWV02000001">
    <property type="protein sequence ID" value="RKF08660.1"/>
    <property type="molecule type" value="Genomic_DNA"/>
</dbReference>
<dbReference type="AlphaFoldDB" id="A0A3A8AM01"/>
<dbReference type="PRINTS" id="PR00051">
    <property type="entry name" value="DNAA"/>
</dbReference>
<dbReference type="InterPro" id="IPR001957">
    <property type="entry name" value="Chromosome_initiator_DnaA"/>
</dbReference>
<dbReference type="Gene3D" id="1.10.8.60">
    <property type="match status" value="1"/>
</dbReference>
<evidence type="ECO:0000313" key="16">
    <source>
        <dbReference type="Proteomes" id="UP000246132"/>
    </source>
</evidence>
<feature type="binding site" evidence="8">
    <location>
        <position position="251"/>
    </location>
    <ligand>
        <name>ATP</name>
        <dbReference type="ChEBI" id="CHEBI:30616"/>
    </ligand>
</feature>
<dbReference type="Gene3D" id="3.40.50.300">
    <property type="entry name" value="P-loop containing nucleotide triphosphate hydrolases"/>
    <property type="match status" value="1"/>
</dbReference>
<dbReference type="InterPro" id="IPR003593">
    <property type="entry name" value="AAA+_ATPase"/>
</dbReference>
<keyword evidence="16" id="KW-1185">Reference proteome</keyword>
<dbReference type="FunFam" id="1.10.1750.10:FF:000002">
    <property type="entry name" value="Chromosomal replication initiator protein DnaA"/>
    <property type="match status" value="1"/>
</dbReference>
<dbReference type="Gene3D" id="1.10.1750.10">
    <property type="match status" value="1"/>
</dbReference>
<keyword evidence="7 8" id="KW-0238">DNA-binding</keyword>
<evidence type="ECO:0000256" key="10">
    <source>
        <dbReference type="RuleBase" id="RU000577"/>
    </source>
</evidence>
<comment type="caution">
    <text evidence="8">Lacks conserved residue(s) required for the propagation of feature annotation.</text>
</comment>
<evidence type="ECO:0000313" key="15">
    <source>
        <dbReference type="EMBL" id="RKF08660.1"/>
    </source>
</evidence>
<comment type="domain">
    <text evidence="8">Domain I is involved in oligomerization and binding regulators, domain II is flexibile and of varying length in different bacteria, domain III forms the AAA+ region, while domain IV binds dsDNA.</text>
</comment>
<dbReference type="GO" id="GO:0008289">
    <property type="term" value="F:lipid binding"/>
    <property type="evidence" value="ECO:0007669"/>
    <property type="project" value="UniProtKB-KW"/>
</dbReference>
<dbReference type="InterPro" id="IPR038454">
    <property type="entry name" value="DnaA_N_sf"/>
</dbReference>
<dbReference type="SUPFAM" id="SSF52540">
    <property type="entry name" value="P-loop containing nucleoside triphosphate hydrolases"/>
    <property type="match status" value="1"/>
</dbReference>
<comment type="similarity">
    <text evidence="1 8 11">Belongs to the DnaA family.</text>
</comment>
<feature type="binding site" evidence="8">
    <location>
        <position position="250"/>
    </location>
    <ligand>
        <name>ATP</name>
        <dbReference type="ChEBI" id="CHEBI:30616"/>
    </ligand>
</feature>
<dbReference type="SUPFAM" id="SSF48295">
    <property type="entry name" value="TrpR-like"/>
    <property type="match status" value="1"/>
</dbReference>
<dbReference type="PANTHER" id="PTHR30050">
    <property type="entry name" value="CHROMOSOMAL REPLICATION INITIATOR PROTEIN DNAA"/>
    <property type="match status" value="1"/>
</dbReference>
<feature type="binding site" evidence="8">
    <location>
        <position position="248"/>
    </location>
    <ligand>
        <name>ATP</name>
        <dbReference type="ChEBI" id="CHEBI:30616"/>
    </ligand>
</feature>
<dbReference type="InterPro" id="IPR024633">
    <property type="entry name" value="DnaA_N_dom"/>
</dbReference>
<feature type="compositionally biased region" description="Basic and acidic residues" evidence="12">
    <location>
        <begin position="47"/>
        <end position="56"/>
    </location>
</feature>
<dbReference type="GO" id="GO:0006270">
    <property type="term" value="P:DNA replication initiation"/>
    <property type="evidence" value="ECO:0007669"/>
    <property type="project" value="UniProtKB-UniRule"/>
</dbReference>
<dbReference type="GO" id="GO:0005886">
    <property type="term" value="C:plasma membrane"/>
    <property type="evidence" value="ECO:0007669"/>
    <property type="project" value="TreeGrafter"/>
</dbReference>
<keyword evidence="5 8" id="KW-0067">ATP-binding</keyword>
<dbReference type="SMART" id="SM00760">
    <property type="entry name" value="Bac_DnaA_C"/>
    <property type="match status" value="1"/>
</dbReference>
<gene>
    <name evidence="8 15" type="primary">dnaA</name>
    <name evidence="15" type="ORF">DEM25_000540</name>
</gene>
<dbReference type="Pfam" id="PF11638">
    <property type="entry name" value="DnaA_N"/>
    <property type="match status" value="1"/>
</dbReference>
<feature type="region of interest" description="Domain IV, binds dsDNA" evidence="8">
    <location>
        <begin position="425"/>
        <end position="544"/>
    </location>
</feature>
<evidence type="ECO:0000256" key="4">
    <source>
        <dbReference type="ARBA" id="ARBA00022741"/>
    </source>
</evidence>